<dbReference type="NCBIfam" id="NF033504">
    <property type="entry name" value="Ni_dep_LarA"/>
    <property type="match status" value="1"/>
</dbReference>
<keyword evidence="4" id="KW-1185">Reference proteome</keyword>
<evidence type="ECO:0000259" key="1">
    <source>
        <dbReference type="Pfam" id="PF09861"/>
    </source>
</evidence>
<dbReference type="InterPro" id="IPR048068">
    <property type="entry name" value="LarA-like"/>
</dbReference>
<dbReference type="InterPro" id="IPR047926">
    <property type="entry name" value="Ni_dep_LarA"/>
</dbReference>
<reference evidence="3 4" key="1">
    <citation type="submission" date="2020-08" db="EMBL/GenBank/DDBJ databases">
        <title>Genomic Encyclopedia of Type Strains, Phase IV (KMG-IV): sequencing the most valuable type-strain genomes for metagenomic binning, comparative biology and taxonomic classification.</title>
        <authorList>
            <person name="Goeker M."/>
        </authorList>
    </citation>
    <scope>NUCLEOTIDE SEQUENCE [LARGE SCALE GENOMIC DNA]</scope>
    <source>
        <strain evidence="3 4">DSM 103526</strain>
    </source>
</reference>
<dbReference type="Proteomes" id="UP000579281">
    <property type="component" value="Unassembled WGS sequence"/>
</dbReference>
<dbReference type="EMBL" id="JACHEN010000056">
    <property type="protein sequence ID" value="MBB6218931.1"/>
    <property type="molecule type" value="Genomic_DNA"/>
</dbReference>
<organism evidence="3 4">
    <name type="scientific">Anaerosolibacter carboniphilus</name>
    <dbReference type="NCBI Taxonomy" id="1417629"/>
    <lineage>
        <taxon>Bacteria</taxon>
        <taxon>Bacillati</taxon>
        <taxon>Bacillota</taxon>
        <taxon>Clostridia</taxon>
        <taxon>Peptostreptococcales</taxon>
        <taxon>Thermotaleaceae</taxon>
        <taxon>Anaerosolibacter</taxon>
    </lineage>
</organism>
<proteinExistence type="predicted"/>
<sequence>MNNYSFKYGTTELPLTIHDGDILDMLIPKDISPIGDIGQKCMEVLAHPIGTPPLKDIVHRGEKIVIIVSDITRLWIRTDQFLIYIIQYLNDIGIHDEDISILISLGTHRPSSEEEKRQIVGKEVFSRISVYDHDCFHGQELCFLGHSSFGTPIYINKRVVEADRVILTGGITFHLFAGFGGGAKSIVPGVAGLETIQHNHRLTFYKGESTGLNPNACSNSIHGNPMREDITEICRKLQPDFLLNAVLNQHGDFINFVAGDFEQAWLKGCDMIRDLYGIPINEKADIVIASAGGYPKDINLYQTVKTIDNSLYAGKDNSVLIITSECKEGLGAEEFLQWFQYRDLEGMERALKQNFTVPGYAAYKTAYAARFRKLILISSLPESTVCRLGFIPASSLEEALAIAYQQSSSHPKITLMPYGANTLPIGAISM</sequence>
<dbReference type="InterPro" id="IPR018657">
    <property type="entry name" value="LarA-like_N"/>
</dbReference>
<evidence type="ECO:0000313" key="3">
    <source>
        <dbReference type="EMBL" id="MBB6218931.1"/>
    </source>
</evidence>
<dbReference type="GO" id="GO:0050043">
    <property type="term" value="F:lactate racemase activity"/>
    <property type="evidence" value="ECO:0007669"/>
    <property type="project" value="InterPro"/>
</dbReference>
<dbReference type="Gene3D" id="3.40.50.11440">
    <property type="match status" value="1"/>
</dbReference>
<gene>
    <name evidence="3" type="ORF">HNQ80_005108</name>
</gene>
<dbReference type="PANTHER" id="PTHR33171:SF17">
    <property type="entry name" value="LARA-LIKE N-TERMINAL DOMAIN-CONTAINING PROTEIN"/>
    <property type="match status" value="1"/>
</dbReference>
<accession>A0A841KZK4</accession>
<dbReference type="PANTHER" id="PTHR33171">
    <property type="entry name" value="LAR_N DOMAIN-CONTAINING PROTEIN"/>
    <property type="match status" value="1"/>
</dbReference>
<name>A0A841KZK4_9FIRM</name>
<feature type="domain" description="Lactate racemase C-terminal" evidence="2">
    <location>
        <begin position="282"/>
        <end position="420"/>
    </location>
</feature>
<dbReference type="InterPro" id="IPR048520">
    <property type="entry name" value="LarA_C"/>
</dbReference>
<dbReference type="Pfam" id="PF21113">
    <property type="entry name" value="LarA_C"/>
    <property type="match status" value="1"/>
</dbReference>
<protein>
    <submittedName>
        <fullName evidence="3">Nickel-dependent lactate racemase</fullName>
    </submittedName>
</protein>
<comment type="caution">
    <text evidence="3">The sequence shown here is derived from an EMBL/GenBank/DDBJ whole genome shotgun (WGS) entry which is preliminary data.</text>
</comment>
<dbReference type="AlphaFoldDB" id="A0A841KZK4"/>
<feature type="domain" description="LarA-like N-terminal" evidence="1">
    <location>
        <begin position="8"/>
        <end position="205"/>
    </location>
</feature>
<dbReference type="RefSeq" id="WP_184313855.1">
    <property type="nucleotide sequence ID" value="NZ_JACHEN010000056.1"/>
</dbReference>
<dbReference type="InterPro" id="IPR043166">
    <property type="entry name" value="LarA-like_C"/>
</dbReference>
<dbReference type="Pfam" id="PF09861">
    <property type="entry name" value="Lar_N"/>
    <property type="match status" value="1"/>
</dbReference>
<dbReference type="Gene3D" id="3.90.226.30">
    <property type="match status" value="1"/>
</dbReference>
<evidence type="ECO:0000259" key="2">
    <source>
        <dbReference type="Pfam" id="PF21113"/>
    </source>
</evidence>
<evidence type="ECO:0000313" key="4">
    <source>
        <dbReference type="Proteomes" id="UP000579281"/>
    </source>
</evidence>